<proteinExistence type="predicted"/>
<dbReference type="Proteomes" id="UP000885806">
    <property type="component" value="Unassembled WGS sequence"/>
</dbReference>
<evidence type="ECO:0000313" key="2">
    <source>
        <dbReference type="EMBL" id="HHI88386.1"/>
    </source>
</evidence>
<dbReference type="EMBL" id="DROP01000027">
    <property type="protein sequence ID" value="HHI88386.1"/>
    <property type="molecule type" value="Genomic_DNA"/>
</dbReference>
<evidence type="ECO:0008006" key="3">
    <source>
        <dbReference type="Google" id="ProtNLM"/>
    </source>
</evidence>
<protein>
    <recommendedName>
        <fullName evidence="3">Yip1 domain-containing protein</fullName>
    </recommendedName>
</protein>
<keyword evidence="1" id="KW-0472">Membrane</keyword>
<feature type="transmembrane region" description="Helical" evidence="1">
    <location>
        <begin position="97"/>
        <end position="118"/>
    </location>
</feature>
<feature type="transmembrane region" description="Helical" evidence="1">
    <location>
        <begin position="63"/>
        <end position="85"/>
    </location>
</feature>
<gene>
    <name evidence="2" type="ORF">ENK01_00400</name>
</gene>
<accession>A0A7V5NWP2</accession>
<sequence length="180" mass="19386">MIIRGIYQALRGGDWRDEFNLGQTGLALSFGALLLNVPLGILIVNAVVRFNSKGAATPDYANIVQSVLGLSLIFPVVAFVLSLVFQKRDHLQDWLIVRNWTHIVMVALFAAMAGLYLAGLIPFIVVYMTGLGLYLGTLAVDIRLAARIGGFNWMGAIFTAILIATAIIAALLAIVSRSLG</sequence>
<feature type="transmembrane region" description="Helical" evidence="1">
    <location>
        <begin position="153"/>
        <end position="175"/>
    </location>
</feature>
<evidence type="ECO:0000256" key="1">
    <source>
        <dbReference type="SAM" id="Phobius"/>
    </source>
</evidence>
<keyword evidence="1" id="KW-0812">Transmembrane</keyword>
<name>A0A7V5NWP2_9PROT</name>
<keyword evidence="1" id="KW-1133">Transmembrane helix</keyword>
<dbReference type="AlphaFoldDB" id="A0A7V5NWP2"/>
<organism evidence="2">
    <name type="scientific">Hellea balneolensis</name>
    <dbReference type="NCBI Taxonomy" id="287478"/>
    <lineage>
        <taxon>Bacteria</taxon>
        <taxon>Pseudomonadati</taxon>
        <taxon>Pseudomonadota</taxon>
        <taxon>Alphaproteobacteria</taxon>
        <taxon>Maricaulales</taxon>
        <taxon>Robiginitomaculaceae</taxon>
        <taxon>Hellea</taxon>
    </lineage>
</organism>
<feature type="transmembrane region" description="Helical" evidence="1">
    <location>
        <begin position="21"/>
        <end position="43"/>
    </location>
</feature>
<reference evidence="2" key="1">
    <citation type="journal article" date="2020" name="mSystems">
        <title>Genome- and Community-Level Interaction Insights into Carbon Utilization and Element Cycling Functions of Hydrothermarchaeota in Hydrothermal Sediment.</title>
        <authorList>
            <person name="Zhou Z."/>
            <person name="Liu Y."/>
            <person name="Xu W."/>
            <person name="Pan J."/>
            <person name="Luo Z.H."/>
            <person name="Li M."/>
        </authorList>
    </citation>
    <scope>NUCLEOTIDE SEQUENCE [LARGE SCALE GENOMIC DNA]</scope>
    <source>
        <strain evidence="2">HyVt-538</strain>
    </source>
</reference>
<comment type="caution">
    <text evidence="2">The sequence shown here is derived from an EMBL/GenBank/DDBJ whole genome shotgun (WGS) entry which is preliminary data.</text>
</comment>